<feature type="chain" id="PRO_5047216732" evidence="1">
    <location>
        <begin position="23"/>
        <end position="206"/>
    </location>
</feature>
<evidence type="ECO:0000313" key="2">
    <source>
        <dbReference type="EMBL" id="MDG3006805.1"/>
    </source>
</evidence>
<protein>
    <submittedName>
        <fullName evidence="2">Uncharacterized protein</fullName>
    </submittedName>
</protein>
<comment type="caution">
    <text evidence="2">The sequence shown here is derived from an EMBL/GenBank/DDBJ whole genome shotgun (WGS) entry which is preliminary data.</text>
</comment>
<keyword evidence="1" id="KW-0732">Signal</keyword>
<keyword evidence="3" id="KW-1185">Reference proteome</keyword>
<sequence>MRRTLLGVAACFLIVPGSSSLAQGVGEAPAYGGFGGQYVQAPSLYYPYPGIIESRFGTYFSVPVMAETAETPIEAATIDATNAAQLGIEADAVDPKDVDVAKAKDAAKAKAAPVAAKAALKARVARKPAKVYARGYDREPAPFRRVLPRGNLDDLNNAPAGIPTYSPYARYQAYGQAYGMGPYGSNFYSNYWHGYAPASDYAAPTP</sequence>
<proteinExistence type="predicted"/>
<evidence type="ECO:0000313" key="3">
    <source>
        <dbReference type="Proteomes" id="UP001216907"/>
    </source>
</evidence>
<accession>A0ABT6FHD5</accession>
<name>A0ABT6FHD5_9BACT</name>
<feature type="signal peptide" evidence="1">
    <location>
        <begin position="1"/>
        <end position="22"/>
    </location>
</feature>
<gene>
    <name evidence="2" type="ORF">PZE19_23795</name>
</gene>
<dbReference type="Proteomes" id="UP001216907">
    <property type="component" value="Unassembled WGS sequence"/>
</dbReference>
<evidence type="ECO:0000256" key="1">
    <source>
        <dbReference type="SAM" id="SignalP"/>
    </source>
</evidence>
<dbReference type="RefSeq" id="WP_277863096.1">
    <property type="nucleotide sequence ID" value="NZ_JARRAG010000002.1"/>
</dbReference>
<dbReference type="EMBL" id="JARRAG010000002">
    <property type="protein sequence ID" value="MDG3006805.1"/>
    <property type="molecule type" value="Genomic_DNA"/>
</dbReference>
<reference evidence="2 3" key="1">
    <citation type="submission" date="2023-03" db="EMBL/GenBank/DDBJ databases">
        <title>Paludisphaera mucosa sp. nov. a novel planctomycete from northern fen.</title>
        <authorList>
            <person name="Ivanova A."/>
        </authorList>
    </citation>
    <scope>NUCLEOTIDE SEQUENCE [LARGE SCALE GENOMIC DNA]</scope>
    <source>
        <strain evidence="2 3">Pla2</strain>
    </source>
</reference>
<organism evidence="2 3">
    <name type="scientific">Paludisphaera mucosa</name>
    <dbReference type="NCBI Taxonomy" id="3030827"/>
    <lineage>
        <taxon>Bacteria</taxon>
        <taxon>Pseudomonadati</taxon>
        <taxon>Planctomycetota</taxon>
        <taxon>Planctomycetia</taxon>
        <taxon>Isosphaerales</taxon>
        <taxon>Isosphaeraceae</taxon>
        <taxon>Paludisphaera</taxon>
    </lineage>
</organism>